<feature type="domain" description="HDOD" evidence="1">
    <location>
        <begin position="202"/>
        <end position="397"/>
    </location>
</feature>
<dbReference type="Pfam" id="PF00563">
    <property type="entry name" value="EAL"/>
    <property type="match status" value="1"/>
</dbReference>
<dbReference type="RefSeq" id="WP_168877002.1">
    <property type="nucleotide sequence ID" value="NZ_JABAIM010000002.1"/>
</dbReference>
<sequence length="409" mass="46024">MSQHPFYLARQPILDRNGKLYAYELLFRASQQNGAIISDDVAATSAVIHYAFSELGVQHVLGRHKGFINLSREMLLSDLVTLLPKDQMVLELLETIEIDDAIIARCQELKKADYTLAMDDVVSIGPRMKDIVPWIDIVKLDLLAMTDADLQKVVKQLKPLPVQLLAEKVDNQAQFELCQKLGFHLYQGYHFAKPTMLQGKRANPSQVALLNLLGMVLSDAETEDIEQVFKRQPDLTLSLMRLVNSVGSGIGRRIESMHQAIVVLGRQQLKRWLQILIFSVSSTNDDQEPSPLMQLASTRGKQMELLAEQLRWSRNEQDQAFTVGMLSLLDALFQQPLQALLEPLNLSDAVTEALLQRTGRYGQLLGLVECSEQPERTPDLSNWSELTLDILSHTQLAALDWVMQLGKSS</sequence>
<reference evidence="2 3" key="1">
    <citation type="submission" date="2020-04" db="EMBL/GenBank/DDBJ databases">
        <title>Draft genome of Leeia sp. IMCC25680.</title>
        <authorList>
            <person name="Song J."/>
            <person name="Cho J.-C."/>
        </authorList>
    </citation>
    <scope>NUCLEOTIDE SEQUENCE [LARGE SCALE GENOMIC DNA]</scope>
    <source>
        <strain evidence="2 3">IMCC25680</strain>
    </source>
</reference>
<accession>A0A847SCY3</accession>
<protein>
    <submittedName>
        <fullName evidence="2">EAL domain-containing protein</fullName>
    </submittedName>
</protein>
<comment type="caution">
    <text evidence="2">The sequence shown here is derived from an EMBL/GenBank/DDBJ whole genome shotgun (WGS) entry which is preliminary data.</text>
</comment>
<name>A0A847SCY3_9NEIS</name>
<dbReference type="Pfam" id="PF08668">
    <property type="entry name" value="HDOD"/>
    <property type="match status" value="1"/>
</dbReference>
<dbReference type="SUPFAM" id="SSF109604">
    <property type="entry name" value="HD-domain/PDEase-like"/>
    <property type="match status" value="1"/>
</dbReference>
<dbReference type="InterPro" id="IPR001633">
    <property type="entry name" value="EAL_dom"/>
</dbReference>
<dbReference type="InterPro" id="IPR035919">
    <property type="entry name" value="EAL_sf"/>
</dbReference>
<dbReference type="PIRSF" id="PIRSF003180">
    <property type="entry name" value="DiGMPpdiest_YuxH"/>
    <property type="match status" value="1"/>
</dbReference>
<gene>
    <name evidence="2" type="ORF">HF682_09165</name>
</gene>
<dbReference type="SMART" id="SM00052">
    <property type="entry name" value="EAL"/>
    <property type="match status" value="1"/>
</dbReference>
<organism evidence="2 3">
    <name type="scientific">Leeia aquatica</name>
    <dbReference type="NCBI Taxonomy" id="2725557"/>
    <lineage>
        <taxon>Bacteria</taxon>
        <taxon>Pseudomonadati</taxon>
        <taxon>Pseudomonadota</taxon>
        <taxon>Betaproteobacteria</taxon>
        <taxon>Neisseriales</taxon>
        <taxon>Leeiaceae</taxon>
        <taxon>Leeia</taxon>
    </lineage>
</organism>
<dbReference type="InterPro" id="IPR014408">
    <property type="entry name" value="dGMP_Pdiesterase_EAL/HD-GYP"/>
</dbReference>
<dbReference type="InterPro" id="IPR052340">
    <property type="entry name" value="RNase_Y/CdgJ"/>
</dbReference>
<dbReference type="Proteomes" id="UP000587991">
    <property type="component" value="Unassembled WGS sequence"/>
</dbReference>
<dbReference type="PANTHER" id="PTHR33525">
    <property type="match status" value="1"/>
</dbReference>
<dbReference type="InterPro" id="IPR013976">
    <property type="entry name" value="HDOD"/>
</dbReference>
<dbReference type="AlphaFoldDB" id="A0A847SCY3"/>
<dbReference type="PROSITE" id="PS51833">
    <property type="entry name" value="HDOD"/>
    <property type="match status" value="1"/>
</dbReference>
<keyword evidence="3" id="KW-1185">Reference proteome</keyword>
<evidence type="ECO:0000259" key="1">
    <source>
        <dbReference type="PROSITE" id="PS51833"/>
    </source>
</evidence>
<dbReference type="Gene3D" id="1.10.3210.10">
    <property type="entry name" value="Hypothetical protein af1432"/>
    <property type="match status" value="1"/>
</dbReference>
<evidence type="ECO:0000313" key="3">
    <source>
        <dbReference type="Proteomes" id="UP000587991"/>
    </source>
</evidence>
<dbReference type="EMBL" id="JABAIM010000002">
    <property type="protein sequence ID" value="NLR75326.1"/>
    <property type="molecule type" value="Genomic_DNA"/>
</dbReference>
<dbReference type="PANTHER" id="PTHR33525:SF4">
    <property type="entry name" value="CYCLIC DI-GMP PHOSPHODIESTERASE CDGJ"/>
    <property type="match status" value="1"/>
</dbReference>
<proteinExistence type="predicted"/>
<evidence type="ECO:0000313" key="2">
    <source>
        <dbReference type="EMBL" id="NLR75326.1"/>
    </source>
</evidence>
<dbReference type="Gene3D" id="3.20.20.450">
    <property type="entry name" value="EAL domain"/>
    <property type="match status" value="1"/>
</dbReference>
<dbReference type="SUPFAM" id="SSF141868">
    <property type="entry name" value="EAL domain-like"/>
    <property type="match status" value="1"/>
</dbReference>